<dbReference type="AlphaFoldDB" id="A0A1F4URJ9"/>
<protein>
    <recommendedName>
        <fullName evidence="5">50S ribosomal protein L7/L12</fullName>
    </recommendedName>
</protein>
<reference evidence="3 4" key="1">
    <citation type="journal article" date="2016" name="Nat. Commun.">
        <title>Thousands of microbial genomes shed light on interconnected biogeochemical processes in an aquifer system.</title>
        <authorList>
            <person name="Anantharaman K."/>
            <person name="Brown C.T."/>
            <person name="Hug L.A."/>
            <person name="Sharon I."/>
            <person name="Castelle C.J."/>
            <person name="Probst A.J."/>
            <person name="Thomas B.C."/>
            <person name="Singh A."/>
            <person name="Wilkins M.J."/>
            <person name="Karaoz U."/>
            <person name="Brodie E.L."/>
            <person name="Williams K.H."/>
            <person name="Hubbard S.S."/>
            <person name="Banfield J.F."/>
        </authorList>
    </citation>
    <scope>NUCLEOTIDE SEQUENCE [LARGE SCALE GENOMIC DNA]</scope>
</reference>
<dbReference type="STRING" id="1802617.A2886_02240"/>
<feature type="coiled-coil region" evidence="1">
    <location>
        <begin position="1"/>
        <end position="35"/>
    </location>
</feature>
<sequence>MKNAQNRVNNIESLLRSAERDLRTATKLLNTLKEDISTSYDDVPGTLGVFDGTHMVTPDGKKYEVNPNYAAKSLLVAGDNLKMVEDAGKLLFKQVSKVERKTLEGILNKKEGNWYALTDSGSYRLLDVAVEFRQGEVNDELIVLIPAGSPNVEWAALEKMKRDDIVVKPKADKENKKEDGGDKDMKQKDVKEEKKEVKKVEKMKAPAKPAPAAKKPEKKPEKKKEEKEDKRPVIRPPRPRLGKSSSGSRKPDSRPRIREAREEEPKLARPAASSEAKPLLDDDLR</sequence>
<feature type="compositionally biased region" description="Basic and acidic residues" evidence="2">
    <location>
        <begin position="214"/>
        <end position="232"/>
    </location>
</feature>
<evidence type="ECO:0000313" key="3">
    <source>
        <dbReference type="EMBL" id="OGC47585.1"/>
    </source>
</evidence>
<feature type="compositionally biased region" description="Basic and acidic residues" evidence="2">
    <location>
        <begin position="171"/>
        <end position="204"/>
    </location>
</feature>
<evidence type="ECO:0000256" key="2">
    <source>
        <dbReference type="SAM" id="MobiDB-lite"/>
    </source>
</evidence>
<evidence type="ECO:0008006" key="5">
    <source>
        <dbReference type="Google" id="ProtNLM"/>
    </source>
</evidence>
<keyword evidence="1" id="KW-0175">Coiled coil</keyword>
<evidence type="ECO:0000256" key="1">
    <source>
        <dbReference type="SAM" id="Coils"/>
    </source>
</evidence>
<name>A0A1F4URJ9_UNCKA</name>
<comment type="caution">
    <text evidence="3">The sequence shown here is derived from an EMBL/GenBank/DDBJ whole genome shotgun (WGS) entry which is preliminary data.</text>
</comment>
<evidence type="ECO:0000313" key="4">
    <source>
        <dbReference type="Proteomes" id="UP000176608"/>
    </source>
</evidence>
<accession>A0A1F4URJ9</accession>
<organism evidence="3 4">
    <name type="scientific">candidate division WWE3 bacterium RIFCSPHIGHO2_01_FULL_42_13</name>
    <dbReference type="NCBI Taxonomy" id="1802617"/>
    <lineage>
        <taxon>Bacteria</taxon>
        <taxon>Katanobacteria</taxon>
    </lineage>
</organism>
<gene>
    <name evidence="3" type="ORF">A2886_02240</name>
</gene>
<proteinExistence type="predicted"/>
<feature type="compositionally biased region" description="Basic and acidic residues" evidence="2">
    <location>
        <begin position="249"/>
        <end position="267"/>
    </location>
</feature>
<feature type="region of interest" description="Disordered" evidence="2">
    <location>
        <begin position="171"/>
        <end position="285"/>
    </location>
</feature>
<dbReference type="EMBL" id="MEVA01000006">
    <property type="protein sequence ID" value="OGC47585.1"/>
    <property type="molecule type" value="Genomic_DNA"/>
</dbReference>
<dbReference type="Proteomes" id="UP000176608">
    <property type="component" value="Unassembled WGS sequence"/>
</dbReference>